<accession>A0ABN3X2L0</accession>
<dbReference type="PANTHER" id="PTHR43280:SF32">
    <property type="entry name" value="TRANSCRIPTIONAL REGULATORY PROTEIN"/>
    <property type="match status" value="1"/>
</dbReference>
<dbReference type="EMBL" id="BAAAUD010000018">
    <property type="protein sequence ID" value="GAA2933696.1"/>
    <property type="molecule type" value="Genomic_DNA"/>
</dbReference>
<feature type="domain" description="HTH araC/xylS-type" evidence="4">
    <location>
        <begin position="181"/>
        <end position="283"/>
    </location>
</feature>
<dbReference type="SUPFAM" id="SSF51215">
    <property type="entry name" value="Regulatory protein AraC"/>
    <property type="match status" value="1"/>
</dbReference>
<dbReference type="PROSITE" id="PS01124">
    <property type="entry name" value="HTH_ARAC_FAMILY_2"/>
    <property type="match status" value="1"/>
</dbReference>
<protein>
    <submittedName>
        <fullName evidence="5">AraC family transcriptional regulator</fullName>
    </submittedName>
</protein>
<proteinExistence type="predicted"/>
<keyword evidence="2" id="KW-0238">DNA-binding</keyword>
<dbReference type="SUPFAM" id="SSF46689">
    <property type="entry name" value="Homeodomain-like"/>
    <property type="match status" value="1"/>
</dbReference>
<dbReference type="Pfam" id="PF12833">
    <property type="entry name" value="HTH_18"/>
    <property type="match status" value="1"/>
</dbReference>
<dbReference type="InterPro" id="IPR014710">
    <property type="entry name" value="RmlC-like_jellyroll"/>
</dbReference>
<gene>
    <name evidence="5" type="ORF">GCM10010446_18110</name>
</gene>
<dbReference type="InterPro" id="IPR020449">
    <property type="entry name" value="Tscrpt_reg_AraC-type_HTH"/>
</dbReference>
<evidence type="ECO:0000256" key="1">
    <source>
        <dbReference type="ARBA" id="ARBA00023015"/>
    </source>
</evidence>
<dbReference type="InterPro" id="IPR018060">
    <property type="entry name" value="HTH_AraC"/>
</dbReference>
<dbReference type="Gene3D" id="2.60.120.10">
    <property type="entry name" value="Jelly Rolls"/>
    <property type="match status" value="1"/>
</dbReference>
<dbReference type="InterPro" id="IPR037923">
    <property type="entry name" value="HTH-like"/>
</dbReference>
<name>A0ABN3X2L0_9ACTN</name>
<evidence type="ECO:0000313" key="5">
    <source>
        <dbReference type="EMBL" id="GAA2933696.1"/>
    </source>
</evidence>
<dbReference type="RefSeq" id="WP_344493208.1">
    <property type="nucleotide sequence ID" value="NZ_BAAAUD010000018.1"/>
</dbReference>
<dbReference type="SMART" id="SM00342">
    <property type="entry name" value="HTH_ARAC"/>
    <property type="match status" value="1"/>
</dbReference>
<sequence>MDDGPVPLHRLEVPAPHLLPFAIGSFDTIGPLSRAGFPHRHTFYEIVHVTGGTGAHVIDLSRWELRPPHLCFVVPGQVHYWEDVSDLQGVVILFTDDFLLDHPADRDVLRMLGERPWLSLSRADMADLAPLVADMEREYALGRPQFAAVLRAFLHVLILRAARMSGPGGDGDGPGSPRRADAVAQEFVRLLAGPGSGVRSVRSWASQMGVTVGYLNEVVKHVTGRTPGQLVRQTRTHEAKRLLALTDLTVRQVAGEVGFSDPAYFCRYFRRETGLSPSEFRRGSGALHHDYRIPSIDHPRPPA</sequence>
<dbReference type="InterPro" id="IPR003313">
    <property type="entry name" value="AraC-bd"/>
</dbReference>
<dbReference type="InterPro" id="IPR009057">
    <property type="entry name" value="Homeodomain-like_sf"/>
</dbReference>
<keyword evidence="3" id="KW-0804">Transcription</keyword>
<evidence type="ECO:0000259" key="4">
    <source>
        <dbReference type="PROSITE" id="PS01124"/>
    </source>
</evidence>
<evidence type="ECO:0000256" key="2">
    <source>
        <dbReference type="ARBA" id="ARBA00023125"/>
    </source>
</evidence>
<dbReference type="Gene3D" id="1.10.10.60">
    <property type="entry name" value="Homeodomain-like"/>
    <property type="match status" value="2"/>
</dbReference>
<keyword evidence="6" id="KW-1185">Reference proteome</keyword>
<evidence type="ECO:0000256" key="3">
    <source>
        <dbReference type="ARBA" id="ARBA00023163"/>
    </source>
</evidence>
<dbReference type="Pfam" id="PF02311">
    <property type="entry name" value="AraC_binding"/>
    <property type="match status" value="1"/>
</dbReference>
<dbReference type="Proteomes" id="UP001500403">
    <property type="component" value="Unassembled WGS sequence"/>
</dbReference>
<organism evidence="5 6">
    <name type="scientific">Streptomyces enissocaesilis</name>
    <dbReference type="NCBI Taxonomy" id="332589"/>
    <lineage>
        <taxon>Bacteria</taxon>
        <taxon>Bacillati</taxon>
        <taxon>Actinomycetota</taxon>
        <taxon>Actinomycetes</taxon>
        <taxon>Kitasatosporales</taxon>
        <taxon>Streptomycetaceae</taxon>
        <taxon>Streptomyces</taxon>
        <taxon>Streptomyces rochei group</taxon>
    </lineage>
</organism>
<dbReference type="PRINTS" id="PR00032">
    <property type="entry name" value="HTHARAC"/>
</dbReference>
<dbReference type="PANTHER" id="PTHR43280">
    <property type="entry name" value="ARAC-FAMILY TRANSCRIPTIONAL REGULATOR"/>
    <property type="match status" value="1"/>
</dbReference>
<evidence type="ECO:0000313" key="6">
    <source>
        <dbReference type="Proteomes" id="UP001500403"/>
    </source>
</evidence>
<reference evidence="5 6" key="1">
    <citation type="journal article" date="2019" name="Int. J. Syst. Evol. Microbiol.">
        <title>The Global Catalogue of Microorganisms (GCM) 10K type strain sequencing project: providing services to taxonomists for standard genome sequencing and annotation.</title>
        <authorList>
            <consortium name="The Broad Institute Genomics Platform"/>
            <consortium name="The Broad Institute Genome Sequencing Center for Infectious Disease"/>
            <person name="Wu L."/>
            <person name="Ma J."/>
        </authorList>
    </citation>
    <scope>NUCLEOTIDE SEQUENCE [LARGE SCALE GENOMIC DNA]</scope>
    <source>
        <strain evidence="5 6">JCM 9088</strain>
    </source>
</reference>
<keyword evidence="1" id="KW-0805">Transcription regulation</keyword>
<comment type="caution">
    <text evidence="5">The sequence shown here is derived from an EMBL/GenBank/DDBJ whole genome shotgun (WGS) entry which is preliminary data.</text>
</comment>